<dbReference type="WBParaSite" id="ACRNAN_scaffold2515.g15722.t1">
    <property type="protein sequence ID" value="ACRNAN_scaffold2515.g15722.t1"/>
    <property type="gene ID" value="ACRNAN_scaffold2515.g15722"/>
</dbReference>
<sequence length="600" mass="69266">MGQSENEIFQSGQSSTQDPRTYTIRMGNKLIRLIDTPGIGDARGVEVDMQNIAKISEYLSAYKELHGICILSKATHTRLTPFFKFCLNELLTQLNKSAIENFVFCFTFASRDGLDTNPQELLKEYFHQLQTDRSVCIKVNKENTYFLENKAFRFLCAYHSGVTTSIDSIDVINNYRKCWKSAVEETYNLFEHVSQLKPHNLQGTISLNASRQMILALKQPILSIFLNLEMNIEHFGKLKKMINESKDVSKIVMEKIETEYVNLEHGKMKCFSEYCNGKVCHEICDATNGYNQSLEEYIDTEIQVEMASSDIRGEKNYRLKRLNELKNKLKNEGDLLEQAMEQEASYEDTEIFYLKGKLLLLPMSGKYIEKAYENIVKQKLLFAQKHETVFDAKINGLIEEFAKNVILEMKERRPDKKMDSFVQEMDKKQVIQQDIKENRHKLTKVSNVKSSEELKLEQNPKPEDPSDISRVPQMEKLFTKQAPIEQVSIGRIEESDAPISRNDEQEIVAHSEQVNTVETSVNEPEEEITKSKPQQSTKKPPVPSRKLKNLKVSRTQVRVLPTEETMDSLLRKQNINPVLKTFKRNLEQNQNASIDETIDP</sequence>
<evidence type="ECO:0000256" key="1">
    <source>
        <dbReference type="SAM" id="Coils"/>
    </source>
</evidence>
<dbReference type="PANTHER" id="PTHR32046">
    <property type="entry name" value="G DOMAIN-CONTAINING PROTEIN"/>
    <property type="match status" value="1"/>
</dbReference>
<feature type="region of interest" description="Disordered" evidence="2">
    <location>
        <begin position="1"/>
        <end position="20"/>
    </location>
</feature>
<dbReference type="InterPro" id="IPR027417">
    <property type="entry name" value="P-loop_NTPase"/>
</dbReference>
<evidence type="ECO:0000313" key="3">
    <source>
        <dbReference type="Proteomes" id="UP000887540"/>
    </source>
</evidence>
<accession>A0A914DF36</accession>
<proteinExistence type="predicted"/>
<dbReference type="SUPFAM" id="SSF52540">
    <property type="entry name" value="P-loop containing nucleoside triphosphate hydrolases"/>
    <property type="match status" value="1"/>
</dbReference>
<evidence type="ECO:0000256" key="2">
    <source>
        <dbReference type="SAM" id="MobiDB-lite"/>
    </source>
</evidence>
<organism evidence="3 4">
    <name type="scientific">Acrobeloides nanus</name>
    <dbReference type="NCBI Taxonomy" id="290746"/>
    <lineage>
        <taxon>Eukaryota</taxon>
        <taxon>Metazoa</taxon>
        <taxon>Ecdysozoa</taxon>
        <taxon>Nematoda</taxon>
        <taxon>Chromadorea</taxon>
        <taxon>Rhabditida</taxon>
        <taxon>Tylenchina</taxon>
        <taxon>Cephalobomorpha</taxon>
        <taxon>Cephaloboidea</taxon>
        <taxon>Cephalobidae</taxon>
        <taxon>Acrobeloides</taxon>
    </lineage>
</organism>
<feature type="region of interest" description="Disordered" evidence="2">
    <location>
        <begin position="441"/>
        <end position="473"/>
    </location>
</feature>
<keyword evidence="3" id="KW-1185">Reference proteome</keyword>
<dbReference type="PANTHER" id="PTHR32046:SF11">
    <property type="entry name" value="IMMUNE-ASSOCIATED NUCLEOTIDE-BINDING PROTEIN 10-LIKE"/>
    <property type="match status" value="1"/>
</dbReference>
<dbReference type="Gene3D" id="3.40.50.300">
    <property type="entry name" value="P-loop containing nucleotide triphosphate hydrolases"/>
    <property type="match status" value="1"/>
</dbReference>
<feature type="coiled-coil region" evidence="1">
    <location>
        <begin position="312"/>
        <end position="342"/>
    </location>
</feature>
<feature type="compositionally biased region" description="Basic and acidic residues" evidence="2">
    <location>
        <begin position="450"/>
        <end position="464"/>
    </location>
</feature>
<name>A0A914DF36_9BILA</name>
<keyword evidence="1" id="KW-0175">Coiled coil</keyword>
<feature type="compositionally biased region" description="Polar residues" evidence="2">
    <location>
        <begin position="512"/>
        <end position="522"/>
    </location>
</feature>
<feature type="region of interest" description="Disordered" evidence="2">
    <location>
        <begin position="507"/>
        <end position="550"/>
    </location>
</feature>
<evidence type="ECO:0000313" key="4">
    <source>
        <dbReference type="WBParaSite" id="ACRNAN_scaffold2515.g15722.t1"/>
    </source>
</evidence>
<protein>
    <submittedName>
        <fullName evidence="4">AIG1-type G domain-containing protein</fullName>
    </submittedName>
</protein>
<dbReference type="AlphaFoldDB" id="A0A914DF36"/>
<reference evidence="4" key="1">
    <citation type="submission" date="2022-11" db="UniProtKB">
        <authorList>
            <consortium name="WormBaseParasite"/>
        </authorList>
    </citation>
    <scope>IDENTIFICATION</scope>
</reference>
<dbReference type="Proteomes" id="UP000887540">
    <property type="component" value="Unplaced"/>
</dbReference>